<dbReference type="SUPFAM" id="SSF54862">
    <property type="entry name" value="4Fe-4S ferredoxins"/>
    <property type="match status" value="1"/>
</dbReference>
<feature type="compositionally biased region" description="Polar residues" evidence="1">
    <location>
        <begin position="1"/>
        <end position="17"/>
    </location>
</feature>
<evidence type="ECO:0000313" key="4">
    <source>
        <dbReference type="EMBL" id="GMG98904.1"/>
    </source>
</evidence>
<keyword evidence="2" id="KW-1133">Transmembrane helix</keyword>
<sequence length="487" mass="53691">MASASFSLRTPTASTMPRNPHTRSHNKLRTGTNLRKPYYWSLACKATSSTSSSFSLSELDLYDLLGIDSSSDQSQIKLAYRSLQKRCHPDIAGPAGHDMAIILNEAYSILSDPSSRFVYDKEQAKTAELRGYTGKPMYSTWFGSESERRAVFVDEVKCVGCLKCALFADKTFAIESVYGRARVVAQWADPEEKIHEAMDACPVNCISIVERSDLPALEFLMSKQPRGNVRIGTGNTVGARTSDVFSEVKVFHRRFEGGLKKSSSPLSKELDPQRARRISAIQSIRSISNWLYWQTPNSSTPPAEACQNLTVTYLRVKSVDEPNIDKLRNAAAARRLSAHSFAATSNSNFSYNDEYWVPSTLVLPSGMNRISTADNASGMGAPPTILDDKRTYERDYDKQEGYPMRSPLSWGIPMGTAVVAAITVGLHGAEGGVRGLEEHVAGSFALEIVNSSWLRVLSAGATWYVIGIAITQILVVLGQWRKESIDE</sequence>
<evidence type="ECO:0000313" key="5">
    <source>
        <dbReference type="Proteomes" id="UP001279734"/>
    </source>
</evidence>
<dbReference type="PANTHER" id="PTHR45295:SF1">
    <property type="entry name" value="CHAPERONE PROTEIN DNAJ C76, CHLOROPLASTIC"/>
    <property type="match status" value="1"/>
</dbReference>
<gene>
    <name evidence="4" type="ORF">Nepgr_000744</name>
</gene>
<comment type="caution">
    <text evidence="4">The sequence shown here is derived from an EMBL/GenBank/DDBJ whole genome shotgun (WGS) entry which is preliminary data.</text>
</comment>
<proteinExistence type="predicted"/>
<evidence type="ECO:0000259" key="3">
    <source>
        <dbReference type="PROSITE" id="PS50076"/>
    </source>
</evidence>
<dbReference type="InterPro" id="IPR001623">
    <property type="entry name" value="DnaJ_domain"/>
</dbReference>
<dbReference type="Proteomes" id="UP001279734">
    <property type="component" value="Unassembled WGS sequence"/>
</dbReference>
<dbReference type="PROSITE" id="PS50076">
    <property type="entry name" value="DNAJ_2"/>
    <property type="match status" value="1"/>
</dbReference>
<dbReference type="EMBL" id="BSYO01000001">
    <property type="protein sequence ID" value="GMG98904.1"/>
    <property type="molecule type" value="Genomic_DNA"/>
</dbReference>
<dbReference type="Gene3D" id="3.30.70.20">
    <property type="match status" value="1"/>
</dbReference>
<evidence type="ECO:0000256" key="1">
    <source>
        <dbReference type="SAM" id="MobiDB-lite"/>
    </source>
</evidence>
<feature type="region of interest" description="Disordered" evidence="1">
    <location>
        <begin position="1"/>
        <end position="29"/>
    </location>
</feature>
<dbReference type="PANTHER" id="PTHR45295">
    <property type="entry name" value="CHAPERONE PROTEIN DNAJ C76, CHLOROPLASTIC"/>
    <property type="match status" value="1"/>
</dbReference>
<feature type="domain" description="J" evidence="3">
    <location>
        <begin position="60"/>
        <end position="123"/>
    </location>
</feature>
<protein>
    <recommendedName>
        <fullName evidence="3">J domain-containing protein</fullName>
    </recommendedName>
</protein>
<organism evidence="4 5">
    <name type="scientific">Nepenthes gracilis</name>
    <name type="common">Slender pitcher plant</name>
    <dbReference type="NCBI Taxonomy" id="150966"/>
    <lineage>
        <taxon>Eukaryota</taxon>
        <taxon>Viridiplantae</taxon>
        <taxon>Streptophyta</taxon>
        <taxon>Embryophyta</taxon>
        <taxon>Tracheophyta</taxon>
        <taxon>Spermatophyta</taxon>
        <taxon>Magnoliopsida</taxon>
        <taxon>eudicotyledons</taxon>
        <taxon>Gunneridae</taxon>
        <taxon>Pentapetalae</taxon>
        <taxon>Caryophyllales</taxon>
        <taxon>Nepenthaceae</taxon>
        <taxon>Nepenthes</taxon>
    </lineage>
</organism>
<name>A0AAD3P220_NEPGR</name>
<dbReference type="CDD" id="cd06257">
    <property type="entry name" value="DnaJ"/>
    <property type="match status" value="1"/>
</dbReference>
<keyword evidence="2" id="KW-0472">Membrane</keyword>
<dbReference type="Pfam" id="PF13370">
    <property type="entry name" value="Fer4_13"/>
    <property type="match status" value="1"/>
</dbReference>
<keyword evidence="5" id="KW-1185">Reference proteome</keyword>
<dbReference type="AlphaFoldDB" id="A0AAD3P220"/>
<dbReference type="Gene3D" id="1.10.287.110">
    <property type="entry name" value="DnaJ domain"/>
    <property type="match status" value="1"/>
</dbReference>
<evidence type="ECO:0000256" key="2">
    <source>
        <dbReference type="SAM" id="Phobius"/>
    </source>
</evidence>
<dbReference type="Pfam" id="PF00226">
    <property type="entry name" value="DnaJ"/>
    <property type="match status" value="1"/>
</dbReference>
<dbReference type="SMART" id="SM00271">
    <property type="entry name" value="DnaJ"/>
    <property type="match status" value="1"/>
</dbReference>
<keyword evidence="2" id="KW-0812">Transmembrane</keyword>
<dbReference type="SUPFAM" id="SSF46565">
    <property type="entry name" value="Chaperone J-domain"/>
    <property type="match status" value="1"/>
</dbReference>
<dbReference type="InterPro" id="IPR036869">
    <property type="entry name" value="J_dom_sf"/>
</dbReference>
<feature type="transmembrane region" description="Helical" evidence="2">
    <location>
        <begin position="453"/>
        <end position="477"/>
    </location>
</feature>
<reference evidence="4" key="1">
    <citation type="submission" date="2023-05" db="EMBL/GenBank/DDBJ databases">
        <title>Nepenthes gracilis genome sequencing.</title>
        <authorList>
            <person name="Fukushima K."/>
        </authorList>
    </citation>
    <scope>NUCLEOTIDE SEQUENCE</scope>
    <source>
        <strain evidence="4">SING2019-196</strain>
    </source>
</reference>
<accession>A0AAD3P220</accession>